<reference evidence="2" key="1">
    <citation type="submission" date="2007-05" db="EMBL/GenBank/DDBJ databases">
        <authorList>
            <person name="Navarro-LLorens J.M."/>
            <person name="Perera J."/>
            <person name="Drzyzga O."/>
        </authorList>
    </citation>
    <scope>NUCLEOTIDE SEQUENCE</scope>
    <source>
        <strain evidence="2">CECT 386</strain>
    </source>
</reference>
<accession>A6N386</accession>
<protein>
    <submittedName>
        <fullName evidence="2">AO15</fullName>
    </submittedName>
</protein>
<sequence>MQWAKEEPKRSSRPNSFMRRRPRAGAPSAAACWPKDLPGADPAFLQENTRMTKFLISFPSDAMVVPAEDFEAVVEAAHAVIGEAKAAGVYVFGGGIDENVAPVRVAGDGTVTEGTYPGHAVPDGGYTVLELPSREAAFEWAAKIAVACRCPQEVRQFQYDPES</sequence>
<dbReference type="AlphaFoldDB" id="A6N386"/>
<dbReference type="Gene3D" id="3.30.70.1060">
    <property type="entry name" value="Dimeric alpha+beta barrel"/>
    <property type="match status" value="1"/>
</dbReference>
<dbReference type="EMBL" id="EF601880">
    <property type="protein sequence ID" value="ABR13617.1"/>
    <property type="molecule type" value="Genomic_DNA"/>
</dbReference>
<dbReference type="SUPFAM" id="SSF54909">
    <property type="entry name" value="Dimeric alpha+beta barrel"/>
    <property type="match status" value="1"/>
</dbReference>
<evidence type="ECO:0000313" key="2">
    <source>
        <dbReference type="EMBL" id="ABR13617.1"/>
    </source>
</evidence>
<name>A6N386_PSEOX</name>
<dbReference type="InterPro" id="IPR011008">
    <property type="entry name" value="Dimeric_a/b-barrel"/>
</dbReference>
<proteinExistence type="predicted"/>
<feature type="region of interest" description="Disordered" evidence="1">
    <location>
        <begin position="1"/>
        <end position="31"/>
    </location>
</feature>
<organism evidence="2">
    <name type="scientific">Pseudarthrobacter oxydans</name>
    <name type="common">Arthrobacter oxydans</name>
    <dbReference type="NCBI Taxonomy" id="1671"/>
    <lineage>
        <taxon>Bacteria</taxon>
        <taxon>Bacillati</taxon>
        <taxon>Actinomycetota</taxon>
        <taxon>Actinomycetes</taxon>
        <taxon>Micrococcales</taxon>
        <taxon>Micrococcaceae</taxon>
        <taxon>Pseudarthrobacter</taxon>
    </lineage>
</organism>
<reference evidence="2" key="2">
    <citation type="journal article" date="2008" name="Arch. Microbiol.">
        <title>Genetic analysis of phenylacetic acid catabolism in Arthrobacter oxydans CECT386.</title>
        <authorList>
            <person name="Navarro-Llorens J.M."/>
            <person name="Drzyzga O."/>
            <person name="Perera J."/>
        </authorList>
    </citation>
    <scope>NUCLEOTIDE SEQUENCE</scope>
    <source>
        <strain evidence="2">CECT 386</strain>
    </source>
</reference>
<evidence type="ECO:0000256" key="1">
    <source>
        <dbReference type="SAM" id="MobiDB-lite"/>
    </source>
</evidence>
<feature type="compositionally biased region" description="Basic and acidic residues" evidence="1">
    <location>
        <begin position="1"/>
        <end position="10"/>
    </location>
</feature>